<reference evidence="9 10" key="1">
    <citation type="submission" date="2023-06" db="EMBL/GenBank/DDBJ databases">
        <title>Altererythrobacter rubellus NBRC 112769 genome.</title>
        <authorList>
            <person name="Zhang K."/>
        </authorList>
    </citation>
    <scope>NUCLEOTIDE SEQUENCE [LARGE SCALE GENOMIC DNA]</scope>
    <source>
        <strain evidence="9 10">NBRC 112769</strain>
    </source>
</reference>
<dbReference type="PRINTS" id="PR00727">
    <property type="entry name" value="LEADERPTASE"/>
</dbReference>
<dbReference type="CDD" id="cd06530">
    <property type="entry name" value="S26_SPase_I"/>
    <property type="match status" value="1"/>
</dbReference>
<dbReference type="GO" id="GO:0009003">
    <property type="term" value="F:signal peptidase activity"/>
    <property type="evidence" value="ECO:0007669"/>
    <property type="project" value="UniProtKB-EC"/>
</dbReference>
<feature type="domain" description="Peptidase S26" evidence="8">
    <location>
        <begin position="25"/>
        <end position="249"/>
    </location>
</feature>
<feature type="transmembrane region" description="Helical" evidence="7">
    <location>
        <begin position="25"/>
        <end position="44"/>
    </location>
</feature>
<organism evidence="9 10">
    <name type="scientific">Altererythrobacter rubellus</name>
    <dbReference type="NCBI Taxonomy" id="2173831"/>
    <lineage>
        <taxon>Bacteria</taxon>
        <taxon>Pseudomonadati</taxon>
        <taxon>Pseudomonadota</taxon>
        <taxon>Alphaproteobacteria</taxon>
        <taxon>Sphingomonadales</taxon>
        <taxon>Erythrobacteraceae</taxon>
        <taxon>Altererythrobacter</taxon>
    </lineage>
</organism>
<evidence type="ECO:0000256" key="5">
    <source>
        <dbReference type="ARBA" id="ARBA00022801"/>
    </source>
</evidence>
<evidence type="ECO:0000313" key="10">
    <source>
        <dbReference type="Proteomes" id="UP001231445"/>
    </source>
</evidence>
<dbReference type="PROSITE" id="PS00761">
    <property type="entry name" value="SPASE_I_3"/>
    <property type="match status" value="1"/>
</dbReference>
<keyword evidence="10" id="KW-1185">Reference proteome</keyword>
<gene>
    <name evidence="9" type="primary">lepB</name>
    <name evidence="9" type="ORF">QQX03_08925</name>
</gene>
<dbReference type="KEGG" id="arue:QQX03_08925"/>
<dbReference type="InterPro" id="IPR019533">
    <property type="entry name" value="Peptidase_S26"/>
</dbReference>
<evidence type="ECO:0000256" key="3">
    <source>
        <dbReference type="ARBA" id="ARBA00013208"/>
    </source>
</evidence>
<evidence type="ECO:0000313" key="9">
    <source>
        <dbReference type="EMBL" id="WIW95079.1"/>
    </source>
</evidence>
<evidence type="ECO:0000256" key="6">
    <source>
        <dbReference type="PIRSR" id="PIRSR600223-1"/>
    </source>
</evidence>
<comment type="subcellular location">
    <subcellularLocation>
        <location evidence="7">Membrane</location>
        <topology evidence="7">Single-pass type II membrane protein</topology>
    </subcellularLocation>
</comment>
<keyword evidence="7" id="KW-0472">Membrane</keyword>
<dbReference type="InterPro" id="IPR019758">
    <property type="entry name" value="Pept_S26A_signal_pept_1_CS"/>
</dbReference>
<evidence type="ECO:0000256" key="4">
    <source>
        <dbReference type="ARBA" id="ARBA00019232"/>
    </source>
</evidence>
<dbReference type="PANTHER" id="PTHR43390:SF1">
    <property type="entry name" value="CHLOROPLAST PROCESSING PEPTIDASE"/>
    <property type="match status" value="1"/>
</dbReference>
<dbReference type="AlphaFoldDB" id="A0A9Y2F1T3"/>
<proteinExistence type="inferred from homology"/>
<protein>
    <recommendedName>
        <fullName evidence="4 7">Signal peptidase I</fullName>
        <ecNumber evidence="3 7">3.4.21.89</ecNumber>
    </recommendedName>
</protein>
<keyword evidence="7" id="KW-0645">Protease</keyword>
<keyword evidence="7" id="KW-0812">Transmembrane</keyword>
<dbReference type="RefSeq" id="WP_285975395.1">
    <property type="nucleotide sequence ID" value="NZ_CP127221.1"/>
</dbReference>
<dbReference type="Pfam" id="PF10502">
    <property type="entry name" value="Peptidase_S26"/>
    <property type="match status" value="1"/>
</dbReference>
<dbReference type="Gene3D" id="2.10.109.10">
    <property type="entry name" value="Umud Fragment, subunit A"/>
    <property type="match status" value="1"/>
</dbReference>
<dbReference type="EC" id="3.4.21.89" evidence="3 7"/>
<dbReference type="Proteomes" id="UP001231445">
    <property type="component" value="Chromosome"/>
</dbReference>
<comment type="catalytic activity">
    <reaction evidence="1 7">
        <text>Cleavage of hydrophobic, N-terminal signal or leader sequences from secreted and periplasmic proteins.</text>
        <dbReference type="EC" id="3.4.21.89"/>
    </reaction>
</comment>
<feature type="active site" evidence="6">
    <location>
        <position position="113"/>
    </location>
</feature>
<keyword evidence="7" id="KW-1133">Transmembrane helix</keyword>
<dbReference type="GO" id="GO:0016020">
    <property type="term" value="C:membrane"/>
    <property type="evidence" value="ECO:0007669"/>
    <property type="project" value="UniProtKB-SubCell"/>
</dbReference>
<dbReference type="PANTHER" id="PTHR43390">
    <property type="entry name" value="SIGNAL PEPTIDASE I"/>
    <property type="match status" value="1"/>
</dbReference>
<evidence type="ECO:0000256" key="1">
    <source>
        <dbReference type="ARBA" id="ARBA00000677"/>
    </source>
</evidence>
<dbReference type="GO" id="GO:0006465">
    <property type="term" value="P:signal peptide processing"/>
    <property type="evidence" value="ECO:0007669"/>
    <property type="project" value="InterPro"/>
</dbReference>
<dbReference type="InterPro" id="IPR000223">
    <property type="entry name" value="Pept_S26A_signal_pept_1"/>
</dbReference>
<dbReference type="InterPro" id="IPR036286">
    <property type="entry name" value="LexA/Signal_pep-like_sf"/>
</dbReference>
<accession>A0A9Y2F1T3</accession>
<dbReference type="SUPFAM" id="SSF51306">
    <property type="entry name" value="LexA/Signal peptidase"/>
    <property type="match status" value="1"/>
</dbReference>
<comment type="similarity">
    <text evidence="2 7">Belongs to the peptidase S26 family.</text>
</comment>
<feature type="active site" evidence="6">
    <location>
        <position position="53"/>
    </location>
</feature>
<evidence type="ECO:0000256" key="7">
    <source>
        <dbReference type="RuleBase" id="RU362042"/>
    </source>
</evidence>
<sequence length="276" mass="30252">MDGKTVGTNAPAIDAEESGESWGSFALFVLKLALVVLIFRSFVFSPFSIPSQSMQPSLWNGDYLLAAKWPYGISKYSLPFEAPLISGRVFAGQPERGDVVIFKHPIDGTDYIKRVIGLPGDTFAMRNGLVVLNGEALPQTRLDDIVIPVSPNSGCSRDSALETTADGSEVCRYTRFRETLPSGKSYDVIDLEPSFVDTTAPRIVPEGRVLVLGDNRDASYDSRYPAEPDKGVGLVPQEKLVGRASLIMWSTDGSSEWLKPWTWISGARWDRIGDSL</sequence>
<dbReference type="EMBL" id="CP127221">
    <property type="protein sequence ID" value="WIW95079.1"/>
    <property type="molecule type" value="Genomic_DNA"/>
</dbReference>
<name>A0A9Y2F1T3_9SPHN</name>
<evidence type="ECO:0000256" key="2">
    <source>
        <dbReference type="ARBA" id="ARBA00009370"/>
    </source>
</evidence>
<dbReference type="NCBIfam" id="TIGR02227">
    <property type="entry name" value="sigpep_I_bact"/>
    <property type="match status" value="1"/>
</dbReference>
<keyword evidence="5 7" id="KW-0378">Hydrolase</keyword>
<evidence type="ECO:0000259" key="8">
    <source>
        <dbReference type="Pfam" id="PF10502"/>
    </source>
</evidence>
<dbReference type="GO" id="GO:0004252">
    <property type="term" value="F:serine-type endopeptidase activity"/>
    <property type="evidence" value="ECO:0007669"/>
    <property type="project" value="InterPro"/>
</dbReference>